<keyword evidence="4" id="KW-1185">Reference proteome</keyword>
<feature type="compositionally biased region" description="Basic and acidic residues" evidence="1">
    <location>
        <begin position="367"/>
        <end position="377"/>
    </location>
</feature>
<proteinExistence type="predicted"/>
<evidence type="ECO:0000256" key="1">
    <source>
        <dbReference type="SAM" id="MobiDB-lite"/>
    </source>
</evidence>
<dbReference type="OrthoDB" id="354833at2759"/>
<dbReference type="InterPro" id="IPR036779">
    <property type="entry name" value="LysM_dom_sf"/>
</dbReference>
<dbReference type="PROSITE" id="PS51782">
    <property type="entry name" value="LYSM"/>
    <property type="match status" value="1"/>
</dbReference>
<comment type="caution">
    <text evidence="3">The sequence shown here is derived from an EMBL/GenBank/DDBJ whole genome shotgun (WGS) entry which is preliminary data.</text>
</comment>
<dbReference type="SUPFAM" id="SSF54106">
    <property type="entry name" value="LysM domain"/>
    <property type="match status" value="1"/>
</dbReference>
<gene>
    <name evidence="3" type="ORF">BESB_077860</name>
</gene>
<accession>A0A2A9M6J0</accession>
<sequence length="377" mass="40555">MALRRVSLAGRSPVDPLAREPVGGSWLPPSLPSAAAGGEEGETAPREACRGNHVHAIQPADTLLSIALQYDVPVPRIMLANRLSSADIWFKNELLIPCSGRCAQVAAVERPAEARRDAAEGAGDRARRLGPAAESAVDAASAQMDAACVRTEIPDLVHRTAHTAMLVEALVRQEGVDVTLARAQLAFRNGNADVARADCRLVRRWQDELDVTTPEILAYLSVNDGDVVKARNAMLKDEQWLQEQEEAHRTRARARPASFSVSSLLNTRSLFSSASARYVRLADETGLLSPLSRERSGGEACVPRVIGKASSAASSASTDVSPGRDSRDDAPCLFSVTSSRASVCAPRGTLPQLRQRLASGQTRKGRRETIDVEMRQL</sequence>
<dbReference type="KEGG" id="bbes:BESB_077860"/>
<dbReference type="EMBL" id="NWUJ01000008">
    <property type="protein sequence ID" value="PFH33569.1"/>
    <property type="molecule type" value="Genomic_DNA"/>
</dbReference>
<feature type="region of interest" description="Disordered" evidence="1">
    <location>
        <begin position="19"/>
        <end position="45"/>
    </location>
</feature>
<reference evidence="3 4" key="1">
    <citation type="submission" date="2017-09" db="EMBL/GenBank/DDBJ databases">
        <title>Genome sequencing of Besnoitia besnoiti strain Bb-Ger1.</title>
        <authorList>
            <person name="Schares G."/>
            <person name="Venepally P."/>
            <person name="Lorenzi H.A."/>
        </authorList>
    </citation>
    <scope>NUCLEOTIDE SEQUENCE [LARGE SCALE GENOMIC DNA]</scope>
    <source>
        <strain evidence="3 4">Bb-Ger1</strain>
    </source>
</reference>
<feature type="domain" description="LysM" evidence="2">
    <location>
        <begin position="53"/>
        <end position="96"/>
    </location>
</feature>
<dbReference type="Pfam" id="PF01476">
    <property type="entry name" value="LysM"/>
    <property type="match status" value="1"/>
</dbReference>
<feature type="region of interest" description="Disordered" evidence="1">
    <location>
        <begin position="357"/>
        <end position="377"/>
    </location>
</feature>
<dbReference type="AlphaFoldDB" id="A0A2A9M6J0"/>
<organism evidence="3 4">
    <name type="scientific">Besnoitia besnoiti</name>
    <name type="common">Apicomplexan protozoan</name>
    <dbReference type="NCBI Taxonomy" id="94643"/>
    <lineage>
        <taxon>Eukaryota</taxon>
        <taxon>Sar</taxon>
        <taxon>Alveolata</taxon>
        <taxon>Apicomplexa</taxon>
        <taxon>Conoidasida</taxon>
        <taxon>Coccidia</taxon>
        <taxon>Eucoccidiorida</taxon>
        <taxon>Eimeriorina</taxon>
        <taxon>Sarcocystidae</taxon>
        <taxon>Besnoitia</taxon>
    </lineage>
</organism>
<dbReference type="CDD" id="cd00118">
    <property type="entry name" value="LysM"/>
    <property type="match status" value="1"/>
</dbReference>
<dbReference type="Proteomes" id="UP000224006">
    <property type="component" value="Chromosome VII"/>
</dbReference>
<evidence type="ECO:0000313" key="4">
    <source>
        <dbReference type="Proteomes" id="UP000224006"/>
    </source>
</evidence>
<protein>
    <submittedName>
        <fullName evidence="3">LysM domain-containing protein</fullName>
    </submittedName>
</protein>
<dbReference type="GeneID" id="40312712"/>
<dbReference type="Gene3D" id="3.10.350.10">
    <property type="entry name" value="LysM domain"/>
    <property type="match status" value="1"/>
</dbReference>
<evidence type="ECO:0000313" key="3">
    <source>
        <dbReference type="EMBL" id="PFH33569.1"/>
    </source>
</evidence>
<name>A0A2A9M6J0_BESBE</name>
<dbReference type="VEuPathDB" id="ToxoDB:BESB_077860"/>
<evidence type="ECO:0000259" key="2">
    <source>
        <dbReference type="PROSITE" id="PS51782"/>
    </source>
</evidence>
<dbReference type="SMART" id="SM00257">
    <property type="entry name" value="LysM"/>
    <property type="match status" value="1"/>
</dbReference>
<dbReference type="RefSeq" id="XP_029217578.1">
    <property type="nucleotide sequence ID" value="XM_029366147.1"/>
</dbReference>
<dbReference type="InterPro" id="IPR018392">
    <property type="entry name" value="LysM"/>
</dbReference>